<reference evidence="1 2" key="2">
    <citation type="journal article" date="2022" name="Mol. Ecol. Resour.">
        <title>The genomes of chicory, endive, great burdock and yacon provide insights into Asteraceae paleo-polyploidization history and plant inulin production.</title>
        <authorList>
            <person name="Fan W."/>
            <person name="Wang S."/>
            <person name="Wang H."/>
            <person name="Wang A."/>
            <person name="Jiang F."/>
            <person name="Liu H."/>
            <person name="Zhao H."/>
            <person name="Xu D."/>
            <person name="Zhang Y."/>
        </authorList>
    </citation>
    <scope>NUCLEOTIDE SEQUENCE [LARGE SCALE GENOMIC DNA]</scope>
    <source>
        <strain evidence="2">cv. Niubang</strain>
    </source>
</reference>
<organism evidence="1 2">
    <name type="scientific">Arctium lappa</name>
    <name type="common">Greater burdock</name>
    <name type="synonym">Lappa major</name>
    <dbReference type="NCBI Taxonomy" id="4217"/>
    <lineage>
        <taxon>Eukaryota</taxon>
        <taxon>Viridiplantae</taxon>
        <taxon>Streptophyta</taxon>
        <taxon>Embryophyta</taxon>
        <taxon>Tracheophyta</taxon>
        <taxon>Spermatophyta</taxon>
        <taxon>Magnoliopsida</taxon>
        <taxon>eudicotyledons</taxon>
        <taxon>Gunneridae</taxon>
        <taxon>Pentapetalae</taxon>
        <taxon>asterids</taxon>
        <taxon>campanulids</taxon>
        <taxon>Asterales</taxon>
        <taxon>Asteraceae</taxon>
        <taxon>Carduoideae</taxon>
        <taxon>Cardueae</taxon>
        <taxon>Arctiinae</taxon>
        <taxon>Arctium</taxon>
    </lineage>
</organism>
<sequence length="247" mass="27754">MKKTKAADKNIGKMDKISSKSSGAPKRPPAAFSVFMEEFRKEYKENFPNNKSVSPFLTSPFVFPLSDIGSKEAGRISNISSNGIGSSSREMPSSEGEEGGLACKLESIIESPLVNGYCNKCEFSVRYSLQGKPTVGFSLRNFRKGVTPLDCPNVSRIGCKYVEVFQNFLQTSSFPIWNRMNNVGFLRQLKDLTNDMRHHLSMNNTSFALMRFHVMHTNNSQLRFRILLVQAHMVLALVLVSAFSRFE</sequence>
<dbReference type="EMBL" id="CM042052">
    <property type="protein sequence ID" value="KAI3718875.1"/>
    <property type="molecule type" value="Genomic_DNA"/>
</dbReference>
<keyword evidence="2" id="KW-1185">Reference proteome</keyword>
<dbReference type="Proteomes" id="UP001055879">
    <property type="component" value="Linkage Group LG06"/>
</dbReference>
<proteinExistence type="predicted"/>
<accession>A0ACB9BA98</accession>
<reference evidence="2" key="1">
    <citation type="journal article" date="2022" name="Mol. Ecol. Resour.">
        <title>The genomes of chicory, endive, great burdock and yacon provide insights into Asteraceae palaeo-polyploidization history and plant inulin production.</title>
        <authorList>
            <person name="Fan W."/>
            <person name="Wang S."/>
            <person name="Wang H."/>
            <person name="Wang A."/>
            <person name="Jiang F."/>
            <person name="Liu H."/>
            <person name="Zhao H."/>
            <person name="Xu D."/>
            <person name="Zhang Y."/>
        </authorList>
    </citation>
    <scope>NUCLEOTIDE SEQUENCE [LARGE SCALE GENOMIC DNA]</scope>
    <source>
        <strain evidence="2">cv. Niubang</strain>
    </source>
</reference>
<name>A0ACB9BA98_ARCLA</name>
<evidence type="ECO:0000313" key="1">
    <source>
        <dbReference type="EMBL" id="KAI3718875.1"/>
    </source>
</evidence>
<protein>
    <submittedName>
        <fullName evidence="1">Uncharacterized protein</fullName>
    </submittedName>
</protein>
<comment type="caution">
    <text evidence="1">The sequence shown here is derived from an EMBL/GenBank/DDBJ whole genome shotgun (WGS) entry which is preliminary data.</text>
</comment>
<evidence type="ECO:0000313" key="2">
    <source>
        <dbReference type="Proteomes" id="UP001055879"/>
    </source>
</evidence>
<gene>
    <name evidence="1" type="ORF">L6452_19760</name>
</gene>